<dbReference type="AlphaFoldDB" id="A0A438GH46"/>
<evidence type="ECO:0000313" key="2">
    <source>
        <dbReference type="Proteomes" id="UP000288805"/>
    </source>
</evidence>
<proteinExistence type="predicted"/>
<gene>
    <name evidence="1" type="ORF">CK203_048014</name>
</gene>
<evidence type="ECO:0000313" key="1">
    <source>
        <dbReference type="EMBL" id="RVW71523.1"/>
    </source>
</evidence>
<comment type="caution">
    <text evidence="1">The sequence shown here is derived from an EMBL/GenBank/DDBJ whole genome shotgun (WGS) entry which is preliminary data.</text>
</comment>
<dbReference type="Proteomes" id="UP000288805">
    <property type="component" value="Unassembled WGS sequence"/>
</dbReference>
<organism evidence="1 2">
    <name type="scientific">Vitis vinifera</name>
    <name type="common">Grape</name>
    <dbReference type="NCBI Taxonomy" id="29760"/>
    <lineage>
        <taxon>Eukaryota</taxon>
        <taxon>Viridiplantae</taxon>
        <taxon>Streptophyta</taxon>
        <taxon>Embryophyta</taxon>
        <taxon>Tracheophyta</taxon>
        <taxon>Spermatophyta</taxon>
        <taxon>Magnoliopsida</taxon>
        <taxon>eudicotyledons</taxon>
        <taxon>Gunneridae</taxon>
        <taxon>Pentapetalae</taxon>
        <taxon>rosids</taxon>
        <taxon>Vitales</taxon>
        <taxon>Vitaceae</taxon>
        <taxon>Viteae</taxon>
        <taxon>Vitis</taxon>
    </lineage>
</organism>
<reference evidence="1 2" key="1">
    <citation type="journal article" date="2018" name="PLoS Genet.">
        <title>Population sequencing reveals clonal diversity and ancestral inbreeding in the grapevine cultivar Chardonnay.</title>
        <authorList>
            <person name="Roach M.J."/>
            <person name="Johnson D.L."/>
            <person name="Bohlmann J."/>
            <person name="van Vuuren H.J."/>
            <person name="Jones S.J."/>
            <person name="Pretorius I.S."/>
            <person name="Schmidt S.A."/>
            <person name="Borneman A.R."/>
        </authorList>
    </citation>
    <scope>NUCLEOTIDE SEQUENCE [LARGE SCALE GENOMIC DNA]</scope>
    <source>
        <strain evidence="2">cv. Chardonnay</strain>
        <tissue evidence="1">Leaf</tissue>
    </source>
</reference>
<accession>A0A438GH46</accession>
<sequence length="202" mass="22901">MEESERERAGERERVRANGSVCERWCRKYRLLGASEQPVEEQLRGGGRRPLRSRQKRRRAKCKSLLWKGKEGCLRIKMGPDSLGLFVEGGMLYPSGVEDLEKKRFNIFIPKGRGGKGGWVAMVETLRALGVATERKESQKDKAMPLVPSLGKSFAEVVKLQNHNGRSVARVEVSHKDLNRNLKRLDHCLVGSWDPKSMRGMT</sequence>
<protein>
    <submittedName>
        <fullName evidence="1">Uncharacterized protein</fullName>
    </submittedName>
</protein>
<name>A0A438GH46_VITVI</name>
<dbReference type="EMBL" id="QGNW01000435">
    <property type="protein sequence ID" value="RVW71523.1"/>
    <property type="molecule type" value="Genomic_DNA"/>
</dbReference>